<organism evidence="5 6">
    <name type="scientific">Kribbella hippodromi</name>
    <dbReference type="NCBI Taxonomy" id="434347"/>
    <lineage>
        <taxon>Bacteria</taxon>
        <taxon>Bacillati</taxon>
        <taxon>Actinomycetota</taxon>
        <taxon>Actinomycetes</taxon>
        <taxon>Propionibacteriales</taxon>
        <taxon>Kribbellaceae</taxon>
        <taxon>Kribbella</taxon>
    </lineage>
</organism>
<feature type="transmembrane region" description="Helical" evidence="2">
    <location>
        <begin position="146"/>
        <end position="173"/>
    </location>
</feature>
<sequence>MSQPPYEPAPERPQDRPQDRPHDPTRAFPSYANPQQPQPPQPHQPGAQQPAAPPAGPAPWVAPGQQPPPYGQPSYGQPSYGQGSAQPPYGQGAPQAPYGSAPAGQQAPYGSGYGPGQYPQPYGQPPAAYGYGYPGSTASTNGLATAALATGIGGFFIGLSAPVAIGLGIAALVQIKRTRQGGKGMAIAGLVIGSVVTIGYVLLFTLLFAYGSSVDDDYGSGRPVSSYSNSPTTPVDDLVIGECFDESGQDFEVIRQPCDMPHDGEIFARPDLPAGPWPGDKGVDQATERACDPLFASYVGKATADSELEITYWTPTKSQWTRTDRLAICAAYGPNQNPLTTTVKNSHR</sequence>
<evidence type="ECO:0008006" key="7">
    <source>
        <dbReference type="Google" id="ProtNLM"/>
    </source>
</evidence>
<dbReference type="EMBL" id="BAAAPH010000018">
    <property type="protein sequence ID" value="GAA1589203.1"/>
    <property type="molecule type" value="Genomic_DNA"/>
</dbReference>
<feature type="transmembrane region" description="Helical" evidence="2">
    <location>
        <begin position="185"/>
        <end position="210"/>
    </location>
</feature>
<dbReference type="Pfam" id="PF13845">
    <property type="entry name" value="Septum_form"/>
    <property type="match status" value="1"/>
</dbReference>
<feature type="domain" description="DUF4190" evidence="3">
    <location>
        <begin position="143"/>
        <end position="203"/>
    </location>
</feature>
<name>A0ABP4PVW8_9ACTN</name>
<dbReference type="RefSeq" id="WP_344237188.1">
    <property type="nucleotide sequence ID" value="NZ_BAAAPH010000018.1"/>
</dbReference>
<feature type="compositionally biased region" description="Basic and acidic residues" evidence="1">
    <location>
        <begin position="9"/>
        <end position="25"/>
    </location>
</feature>
<evidence type="ECO:0000256" key="1">
    <source>
        <dbReference type="SAM" id="MobiDB-lite"/>
    </source>
</evidence>
<evidence type="ECO:0000313" key="5">
    <source>
        <dbReference type="EMBL" id="GAA1589203.1"/>
    </source>
</evidence>
<reference evidence="6" key="1">
    <citation type="journal article" date="2019" name="Int. J. Syst. Evol. Microbiol.">
        <title>The Global Catalogue of Microorganisms (GCM) 10K type strain sequencing project: providing services to taxonomists for standard genome sequencing and annotation.</title>
        <authorList>
            <consortium name="The Broad Institute Genomics Platform"/>
            <consortium name="The Broad Institute Genome Sequencing Center for Infectious Disease"/>
            <person name="Wu L."/>
            <person name="Ma J."/>
        </authorList>
    </citation>
    <scope>NUCLEOTIDE SEQUENCE [LARGE SCALE GENOMIC DNA]</scope>
    <source>
        <strain evidence="6">JCM 15572</strain>
    </source>
</reference>
<accession>A0ABP4PVW8</accession>
<protein>
    <recommendedName>
        <fullName evidence="7">DUF4190 domain-containing protein</fullName>
    </recommendedName>
</protein>
<feature type="domain" description="Septum formation-related" evidence="4">
    <location>
        <begin position="242"/>
        <end position="332"/>
    </location>
</feature>
<dbReference type="InterPro" id="IPR026004">
    <property type="entry name" value="Septum_form"/>
</dbReference>
<gene>
    <name evidence="5" type="ORF">GCM10009804_51760</name>
</gene>
<evidence type="ECO:0000256" key="2">
    <source>
        <dbReference type="SAM" id="Phobius"/>
    </source>
</evidence>
<keyword evidence="2" id="KW-0472">Membrane</keyword>
<evidence type="ECO:0000313" key="6">
    <source>
        <dbReference type="Proteomes" id="UP001501705"/>
    </source>
</evidence>
<evidence type="ECO:0000259" key="3">
    <source>
        <dbReference type="Pfam" id="PF13828"/>
    </source>
</evidence>
<dbReference type="InterPro" id="IPR025241">
    <property type="entry name" value="DUF4190"/>
</dbReference>
<proteinExistence type="predicted"/>
<feature type="region of interest" description="Disordered" evidence="1">
    <location>
        <begin position="1"/>
        <end position="121"/>
    </location>
</feature>
<keyword evidence="2" id="KW-1133">Transmembrane helix</keyword>
<keyword evidence="6" id="KW-1185">Reference proteome</keyword>
<dbReference type="Proteomes" id="UP001501705">
    <property type="component" value="Unassembled WGS sequence"/>
</dbReference>
<evidence type="ECO:0000259" key="4">
    <source>
        <dbReference type="Pfam" id="PF13845"/>
    </source>
</evidence>
<dbReference type="Pfam" id="PF13828">
    <property type="entry name" value="DUF4190"/>
    <property type="match status" value="1"/>
</dbReference>
<comment type="caution">
    <text evidence="5">The sequence shown here is derived from an EMBL/GenBank/DDBJ whole genome shotgun (WGS) entry which is preliminary data.</text>
</comment>
<feature type="compositionally biased region" description="Low complexity" evidence="1">
    <location>
        <begin position="72"/>
        <end position="121"/>
    </location>
</feature>
<keyword evidence="2" id="KW-0812">Transmembrane</keyword>